<comment type="catalytic activity">
    <reaction evidence="1">
        <text>ATP + protein L-histidine = ADP + protein N-phospho-L-histidine.</text>
        <dbReference type="EC" id="2.7.13.3"/>
    </reaction>
</comment>
<keyword evidence="3" id="KW-0808">Transferase</keyword>
<evidence type="ECO:0000259" key="7">
    <source>
        <dbReference type="PROSITE" id="PS50112"/>
    </source>
</evidence>
<evidence type="ECO:0000259" key="8">
    <source>
        <dbReference type="PROSITE" id="PS50113"/>
    </source>
</evidence>
<dbReference type="InterPro" id="IPR000014">
    <property type="entry name" value="PAS"/>
</dbReference>
<name>A0A3B0YVA2_9ZZZZ</name>
<dbReference type="GO" id="GO:0000156">
    <property type="term" value="F:phosphorelay response regulator activity"/>
    <property type="evidence" value="ECO:0007669"/>
    <property type="project" value="TreeGrafter"/>
</dbReference>
<keyword evidence="6" id="KW-0175">Coiled coil</keyword>
<evidence type="ECO:0000256" key="4">
    <source>
        <dbReference type="ARBA" id="ARBA00022777"/>
    </source>
</evidence>
<dbReference type="PROSITE" id="PS50112">
    <property type="entry name" value="PAS"/>
    <property type="match status" value="1"/>
</dbReference>
<dbReference type="GO" id="GO:0007234">
    <property type="term" value="P:osmosensory signaling via phosphorelay pathway"/>
    <property type="evidence" value="ECO:0007669"/>
    <property type="project" value="TreeGrafter"/>
</dbReference>
<keyword evidence="4" id="KW-0418">Kinase</keyword>
<feature type="domain" description="HAMP" evidence="9">
    <location>
        <begin position="162"/>
        <end position="221"/>
    </location>
</feature>
<feature type="domain" description="PAC" evidence="8">
    <location>
        <begin position="301"/>
        <end position="352"/>
    </location>
</feature>
<dbReference type="PANTHER" id="PTHR42878:SF15">
    <property type="entry name" value="BACTERIOPHYTOCHROME"/>
    <property type="match status" value="1"/>
</dbReference>
<dbReference type="Pfam" id="PF00512">
    <property type="entry name" value="HisKA"/>
    <property type="match status" value="1"/>
</dbReference>
<evidence type="ECO:0000259" key="9">
    <source>
        <dbReference type="PROSITE" id="PS50885"/>
    </source>
</evidence>
<dbReference type="FunFam" id="1.10.287.130:FF:000070">
    <property type="entry name" value="Histidine kinase sensor protein"/>
    <property type="match status" value="1"/>
</dbReference>
<evidence type="ECO:0000256" key="2">
    <source>
        <dbReference type="ARBA" id="ARBA00012438"/>
    </source>
</evidence>
<keyword evidence="5" id="KW-0472">Membrane</keyword>
<evidence type="ECO:0000256" key="1">
    <source>
        <dbReference type="ARBA" id="ARBA00000085"/>
    </source>
</evidence>
<reference evidence="10" key="1">
    <citation type="submission" date="2018-06" db="EMBL/GenBank/DDBJ databases">
        <authorList>
            <person name="Zhirakovskaya E."/>
        </authorList>
    </citation>
    <scope>NUCLEOTIDE SEQUENCE</scope>
</reference>
<dbReference type="EMBL" id="UOFQ01000010">
    <property type="protein sequence ID" value="VAW84925.1"/>
    <property type="molecule type" value="Genomic_DNA"/>
</dbReference>
<dbReference type="SUPFAM" id="SSF47384">
    <property type="entry name" value="Homodimeric domain of signal transducing histidine kinase"/>
    <property type="match status" value="1"/>
</dbReference>
<dbReference type="InterPro" id="IPR000700">
    <property type="entry name" value="PAS-assoc_C"/>
</dbReference>
<proteinExistence type="predicted"/>
<dbReference type="InterPro" id="IPR035965">
    <property type="entry name" value="PAS-like_dom_sf"/>
</dbReference>
<protein>
    <recommendedName>
        <fullName evidence="2">histidine kinase</fullName>
        <ecNumber evidence="2">2.7.13.3</ecNumber>
    </recommendedName>
</protein>
<evidence type="ECO:0000256" key="6">
    <source>
        <dbReference type="SAM" id="Coils"/>
    </source>
</evidence>
<dbReference type="SMART" id="SM00388">
    <property type="entry name" value="HisKA"/>
    <property type="match status" value="1"/>
</dbReference>
<dbReference type="GO" id="GO:0016020">
    <property type="term" value="C:membrane"/>
    <property type="evidence" value="ECO:0007669"/>
    <property type="project" value="UniProtKB-SubCell"/>
</dbReference>
<dbReference type="GO" id="GO:0000155">
    <property type="term" value="F:phosphorelay sensor kinase activity"/>
    <property type="evidence" value="ECO:0007669"/>
    <property type="project" value="InterPro"/>
</dbReference>
<feature type="domain" description="PAS" evidence="7">
    <location>
        <begin position="226"/>
        <end position="285"/>
    </location>
</feature>
<evidence type="ECO:0000256" key="5">
    <source>
        <dbReference type="ARBA" id="ARBA00023136"/>
    </source>
</evidence>
<dbReference type="SMART" id="SM00091">
    <property type="entry name" value="PAS"/>
    <property type="match status" value="1"/>
</dbReference>
<dbReference type="Gene3D" id="6.10.340.10">
    <property type="match status" value="1"/>
</dbReference>
<dbReference type="InterPro" id="IPR013655">
    <property type="entry name" value="PAS_fold_3"/>
</dbReference>
<evidence type="ECO:0000313" key="10">
    <source>
        <dbReference type="EMBL" id="VAW84925.1"/>
    </source>
</evidence>
<dbReference type="CDD" id="cd00130">
    <property type="entry name" value="PAS"/>
    <property type="match status" value="1"/>
</dbReference>
<dbReference type="InterPro" id="IPR033414">
    <property type="entry name" value="Sensor_dom"/>
</dbReference>
<dbReference type="NCBIfam" id="TIGR00229">
    <property type="entry name" value="sensory_box"/>
    <property type="match status" value="1"/>
</dbReference>
<feature type="non-terminal residue" evidence="10">
    <location>
        <position position="1"/>
    </location>
</feature>
<dbReference type="PROSITE" id="PS50885">
    <property type="entry name" value="HAMP"/>
    <property type="match status" value="1"/>
</dbReference>
<dbReference type="Pfam" id="PF17149">
    <property type="entry name" value="CHASE5"/>
    <property type="match status" value="1"/>
</dbReference>
<dbReference type="PROSITE" id="PS50113">
    <property type="entry name" value="PAC"/>
    <property type="match status" value="1"/>
</dbReference>
<gene>
    <name evidence="10" type="ORF">MNBD_GAMMA17-998</name>
</gene>
<dbReference type="CDD" id="cd00082">
    <property type="entry name" value="HisKA"/>
    <property type="match status" value="1"/>
</dbReference>
<dbReference type="Gene3D" id="3.30.450.20">
    <property type="entry name" value="PAS domain"/>
    <property type="match status" value="1"/>
</dbReference>
<dbReference type="InterPro" id="IPR003660">
    <property type="entry name" value="HAMP_dom"/>
</dbReference>
<feature type="coiled-coil region" evidence="6">
    <location>
        <begin position="343"/>
        <end position="374"/>
    </location>
</feature>
<dbReference type="InterPro" id="IPR050351">
    <property type="entry name" value="BphY/WalK/GraS-like"/>
</dbReference>
<dbReference type="GO" id="GO:0030295">
    <property type="term" value="F:protein kinase activator activity"/>
    <property type="evidence" value="ECO:0007669"/>
    <property type="project" value="TreeGrafter"/>
</dbReference>
<dbReference type="AlphaFoldDB" id="A0A3B0YVA2"/>
<feature type="non-terminal residue" evidence="10">
    <location>
        <position position="448"/>
    </location>
</feature>
<dbReference type="Pfam" id="PF08447">
    <property type="entry name" value="PAS_3"/>
    <property type="match status" value="1"/>
</dbReference>
<dbReference type="Gene3D" id="1.10.287.130">
    <property type="match status" value="1"/>
</dbReference>
<dbReference type="SUPFAM" id="SSF55785">
    <property type="entry name" value="PYP-like sensor domain (PAS domain)"/>
    <property type="match status" value="1"/>
</dbReference>
<dbReference type="EC" id="2.7.13.3" evidence="2"/>
<accession>A0A3B0YVA2</accession>
<sequence>SIARRLLVAVILMSTAITILTSAYQLYANYTRYINQIEVRFSEIEKIHVKNLSKRLWTADIEALKTNLEEISILPDIQYMEIYENNTLIASIGSKHEENTITKIFPMTYIHKGKKVLIGKLVVQATLDNAYQQVLDQIIDIVTGNAIKTFILAGFILFIFNHLITRHLETMADFAENLDITRLDQQLVLDRKINPKKEHDELEILVTAFTAMQKNLAVSIESLQKNEAHYRQLVESTTAIPWEIDLSSGLFSYVGPQAETVLGYPVNSWYEKDFWENHIHPDDVESAISFCIEATKIGLDYSFEYRMITASGESIWIKDDVKIIHKNSKAVSLQGYMFDITEQKLNELELEKYRDDLERLITERTTELMAANKELEAFSYSVSHDLRAPLRGIDGFSQILLEDYHDSLDKTGQAHLYRIKKSAQVMGKIIDDLLLLSRVTRQELELKT</sequence>
<dbReference type="InterPro" id="IPR003661">
    <property type="entry name" value="HisK_dim/P_dom"/>
</dbReference>
<evidence type="ECO:0000256" key="3">
    <source>
        <dbReference type="ARBA" id="ARBA00022679"/>
    </source>
</evidence>
<dbReference type="InterPro" id="IPR036097">
    <property type="entry name" value="HisK_dim/P_sf"/>
</dbReference>
<dbReference type="PANTHER" id="PTHR42878">
    <property type="entry name" value="TWO-COMPONENT HISTIDINE KINASE"/>
    <property type="match status" value="1"/>
</dbReference>
<organism evidence="10">
    <name type="scientific">hydrothermal vent metagenome</name>
    <dbReference type="NCBI Taxonomy" id="652676"/>
    <lineage>
        <taxon>unclassified sequences</taxon>
        <taxon>metagenomes</taxon>
        <taxon>ecological metagenomes</taxon>
    </lineage>
</organism>